<organism evidence="5 6">
    <name type="scientific">Rhodopirellula europaea 6C</name>
    <dbReference type="NCBI Taxonomy" id="1263867"/>
    <lineage>
        <taxon>Bacteria</taxon>
        <taxon>Pseudomonadati</taxon>
        <taxon>Planctomycetota</taxon>
        <taxon>Planctomycetia</taxon>
        <taxon>Pirellulales</taxon>
        <taxon>Pirellulaceae</taxon>
        <taxon>Rhodopirellula</taxon>
    </lineage>
</organism>
<keyword evidence="2" id="KW-0233">DNA recombination</keyword>
<dbReference type="CDD" id="cd00397">
    <property type="entry name" value="DNA_BRE_C"/>
    <property type="match status" value="1"/>
</dbReference>
<dbReference type="Gene3D" id="1.10.150.130">
    <property type="match status" value="1"/>
</dbReference>
<dbReference type="Pfam" id="PF13102">
    <property type="entry name" value="Phage_int_SAM_5"/>
    <property type="match status" value="1"/>
</dbReference>
<dbReference type="PANTHER" id="PTHR30349">
    <property type="entry name" value="PHAGE INTEGRASE-RELATED"/>
    <property type="match status" value="1"/>
</dbReference>
<evidence type="ECO:0000313" key="6">
    <source>
        <dbReference type="Proteomes" id="UP000011529"/>
    </source>
</evidence>
<dbReference type="AlphaFoldDB" id="M2AX74"/>
<comment type="caution">
    <text evidence="5">The sequence shown here is derived from an EMBL/GenBank/DDBJ whole genome shotgun (WGS) entry which is preliminary data.</text>
</comment>
<dbReference type="InterPro" id="IPR002104">
    <property type="entry name" value="Integrase_catalytic"/>
</dbReference>
<dbReference type="GO" id="GO:0015074">
    <property type="term" value="P:DNA integration"/>
    <property type="evidence" value="ECO:0007669"/>
    <property type="project" value="InterPro"/>
</dbReference>
<evidence type="ECO:0000256" key="3">
    <source>
        <dbReference type="SAM" id="MobiDB-lite"/>
    </source>
</evidence>
<evidence type="ECO:0000313" key="5">
    <source>
        <dbReference type="EMBL" id="EMB14569.1"/>
    </source>
</evidence>
<dbReference type="PROSITE" id="PS51898">
    <property type="entry name" value="TYR_RECOMBINASE"/>
    <property type="match status" value="1"/>
</dbReference>
<feature type="compositionally biased region" description="Basic and acidic residues" evidence="3">
    <location>
        <begin position="391"/>
        <end position="409"/>
    </location>
</feature>
<dbReference type="Pfam" id="PF00589">
    <property type="entry name" value="Phage_integrase"/>
    <property type="match status" value="1"/>
</dbReference>
<keyword evidence="6" id="KW-1185">Reference proteome</keyword>
<protein>
    <submittedName>
        <fullName evidence="5">Protein containing Integrase, catalytic core, phage domain protein</fullName>
    </submittedName>
</protein>
<evidence type="ECO:0000259" key="4">
    <source>
        <dbReference type="PROSITE" id="PS51898"/>
    </source>
</evidence>
<dbReference type="GO" id="GO:0006310">
    <property type="term" value="P:DNA recombination"/>
    <property type="evidence" value="ECO:0007669"/>
    <property type="project" value="UniProtKB-KW"/>
</dbReference>
<accession>M2AX74</accession>
<reference evidence="5" key="1">
    <citation type="submission" date="2012-11" db="EMBL/GenBank/DDBJ databases">
        <title>Permanent draft genomes of Rhodopirellula europaea strain SH398 and 6C.</title>
        <authorList>
            <person name="Richter M."/>
            <person name="Richter-Heitmann T."/>
            <person name="Frank C."/>
            <person name="Harder J."/>
            <person name="Glockner F.O."/>
        </authorList>
    </citation>
    <scope>NUCLEOTIDE SEQUENCE</scope>
    <source>
        <strain evidence="5">6C</strain>
    </source>
</reference>
<dbReference type="SUPFAM" id="SSF56349">
    <property type="entry name" value="DNA breaking-rejoining enzymes"/>
    <property type="match status" value="1"/>
</dbReference>
<dbReference type="Proteomes" id="UP000011529">
    <property type="component" value="Unassembled WGS sequence"/>
</dbReference>
<dbReference type="InterPro" id="IPR010998">
    <property type="entry name" value="Integrase_recombinase_N"/>
</dbReference>
<gene>
    <name evidence="5" type="ORF">RE6C_04991</name>
</gene>
<dbReference type="RefSeq" id="WP_008660701.1">
    <property type="nucleotide sequence ID" value="NZ_ANMO01000216.1"/>
</dbReference>
<feature type="region of interest" description="Disordered" evidence="3">
    <location>
        <begin position="373"/>
        <end position="445"/>
    </location>
</feature>
<proteinExistence type="predicted"/>
<feature type="domain" description="Tyr recombinase" evidence="4">
    <location>
        <begin position="196"/>
        <end position="372"/>
    </location>
</feature>
<name>M2AX74_9BACT</name>
<dbReference type="GO" id="GO:0003677">
    <property type="term" value="F:DNA binding"/>
    <property type="evidence" value="ECO:0007669"/>
    <property type="project" value="UniProtKB-KW"/>
</dbReference>
<dbReference type="InterPro" id="IPR013762">
    <property type="entry name" value="Integrase-like_cat_sf"/>
</dbReference>
<dbReference type="EMBL" id="ANMO01000216">
    <property type="protein sequence ID" value="EMB14569.1"/>
    <property type="molecule type" value="Genomic_DNA"/>
</dbReference>
<dbReference type="Gene3D" id="1.10.443.10">
    <property type="entry name" value="Intergrase catalytic core"/>
    <property type="match status" value="1"/>
</dbReference>
<dbReference type="InterPro" id="IPR050090">
    <property type="entry name" value="Tyrosine_recombinase_XerCD"/>
</dbReference>
<dbReference type="InterPro" id="IPR011010">
    <property type="entry name" value="DNA_brk_join_enz"/>
</dbReference>
<reference evidence="5" key="2">
    <citation type="journal article" date="2013" name="Mar. Genomics">
        <title>Expression of sulfatases in Rhodopirellula baltica and the diversity of sulfatases in the genus Rhodopirellula.</title>
        <authorList>
            <person name="Wegner C.E."/>
            <person name="Richter-Heitmann T."/>
            <person name="Klindworth A."/>
            <person name="Klockow C."/>
            <person name="Richter M."/>
            <person name="Achstetter T."/>
            <person name="Glockner F.O."/>
            <person name="Harder J."/>
        </authorList>
    </citation>
    <scope>NUCLEOTIDE SEQUENCE [LARGE SCALE GENOMIC DNA]</scope>
    <source>
        <strain evidence="5">6C</strain>
    </source>
</reference>
<sequence length="445" mass="50727">MASVLKRPNGHHWVQFWDLGKKRQTIRLGKSSRKKADRIKSVVEDLLSGLKLSQAPDDKTLQWLDEADDDIYVKLAAVGLVDERSSTRLAAFVDNYIESRSDLKPRTVIKFNATRDYMVAHFGEGCDMRKVTEADGQAFRVYLLSQQNSKGQNMAENTVRKHTQIAKQFFNHAVSRKLLRVNPLAGLPSTVMPNKERMHYITHDDARAVIDACPDSQWRLIFALARYGALRCPSEILELKWSDIDWDKQEMLVRSEKTAHHVGQGSRRVPIFTDLMPFIEDAQELSEGTGEYLIHRYRDQESNLRTQLHRIIKRARLSPWPKAFQNLRASRATDLVTHHPLHVVSQWTGHSIETMKKFYLQVTDEHREAALAIKPQLPPETSKTLYAPPEGEAKPKPKPSMRDTARNEASETGQKPFFTGFGFESLKMPTPSIAAEGLEPPTRGL</sequence>
<keyword evidence="1" id="KW-0238">DNA-binding</keyword>
<evidence type="ECO:0000256" key="2">
    <source>
        <dbReference type="ARBA" id="ARBA00023172"/>
    </source>
</evidence>
<evidence type="ECO:0000256" key="1">
    <source>
        <dbReference type="ARBA" id="ARBA00023125"/>
    </source>
</evidence>
<dbReference type="InterPro" id="IPR025269">
    <property type="entry name" value="SAM-like_dom"/>
</dbReference>